<evidence type="ECO:0000313" key="3">
    <source>
        <dbReference type="Proteomes" id="UP000683000"/>
    </source>
</evidence>
<keyword evidence="3" id="KW-1185">Reference proteome</keyword>
<dbReference type="SUPFAM" id="SSF52016">
    <property type="entry name" value="LeuD/IlvD-like"/>
    <property type="match status" value="1"/>
</dbReference>
<name>A0A8I2YSX0_9AGAM</name>
<dbReference type="AlphaFoldDB" id="A0A8I2YSX0"/>
<dbReference type="Pfam" id="PF24877">
    <property type="entry name" value="ILV_EDD_C"/>
    <property type="match status" value="1"/>
</dbReference>
<feature type="domain" description="Dihydroxy-acid/6-phosphogluconate dehydratase C-terminal" evidence="1">
    <location>
        <begin position="12"/>
        <end position="48"/>
    </location>
</feature>
<evidence type="ECO:0000259" key="1">
    <source>
        <dbReference type="Pfam" id="PF24877"/>
    </source>
</evidence>
<reference evidence="2" key="1">
    <citation type="submission" date="2021-03" db="EMBL/GenBank/DDBJ databases">
        <title>Evolutionary innovations through gain and loss of genes in the ectomycorrhizal Boletales.</title>
        <authorList>
            <person name="Wu G."/>
            <person name="Miyauchi S."/>
            <person name="Morin E."/>
            <person name="Yang Z.-L."/>
            <person name="Xu J."/>
            <person name="Martin F.M."/>
        </authorList>
    </citation>
    <scope>NUCLEOTIDE SEQUENCE</scope>
    <source>
        <strain evidence="2">BR01</strain>
    </source>
</reference>
<sequence length="70" mass="8191">MLFLGHTRWPYRLVKDGDRVIIDAASRTIDWLVEEDEKTARRKEWEGSGKSALRRKERYPVPICSGRCGE</sequence>
<accession>A0A8I2YSX0</accession>
<evidence type="ECO:0000313" key="2">
    <source>
        <dbReference type="EMBL" id="KAG6377489.1"/>
    </source>
</evidence>
<gene>
    <name evidence="2" type="ORF">JVT61DRAFT_15297</name>
</gene>
<dbReference type="OrthoDB" id="3851628at2759"/>
<protein>
    <recommendedName>
        <fullName evidence="1">Dihydroxy-acid/6-phosphogluconate dehydratase C-terminal domain-containing protein</fullName>
    </recommendedName>
</protein>
<dbReference type="Proteomes" id="UP000683000">
    <property type="component" value="Unassembled WGS sequence"/>
</dbReference>
<dbReference type="InterPro" id="IPR042096">
    <property type="entry name" value="Dihydro-acid_dehy_C"/>
</dbReference>
<organism evidence="2 3">
    <name type="scientific">Boletus reticuloceps</name>
    <dbReference type="NCBI Taxonomy" id="495285"/>
    <lineage>
        <taxon>Eukaryota</taxon>
        <taxon>Fungi</taxon>
        <taxon>Dikarya</taxon>
        <taxon>Basidiomycota</taxon>
        <taxon>Agaricomycotina</taxon>
        <taxon>Agaricomycetes</taxon>
        <taxon>Agaricomycetidae</taxon>
        <taxon>Boletales</taxon>
        <taxon>Boletineae</taxon>
        <taxon>Boletaceae</taxon>
        <taxon>Boletoideae</taxon>
        <taxon>Boletus</taxon>
    </lineage>
</organism>
<comment type="caution">
    <text evidence="2">The sequence shown here is derived from an EMBL/GenBank/DDBJ whole genome shotgun (WGS) entry which is preliminary data.</text>
</comment>
<dbReference type="EMBL" id="JAGFBS010000009">
    <property type="protein sequence ID" value="KAG6377489.1"/>
    <property type="molecule type" value="Genomic_DNA"/>
</dbReference>
<dbReference type="InterPro" id="IPR056740">
    <property type="entry name" value="ILV_EDD_C"/>
</dbReference>
<dbReference type="Gene3D" id="3.50.30.80">
    <property type="entry name" value="IlvD/EDD C-terminal domain-like"/>
    <property type="match status" value="1"/>
</dbReference>
<proteinExistence type="predicted"/>